<dbReference type="RefSeq" id="WP_183370276.1">
    <property type="nucleotide sequence ID" value="NZ_BAABHL010000034.1"/>
</dbReference>
<dbReference type="SUPFAM" id="SSF53474">
    <property type="entry name" value="alpha/beta-Hydrolases"/>
    <property type="match status" value="1"/>
</dbReference>
<dbReference type="PANTHER" id="PTHR37017">
    <property type="entry name" value="AB HYDROLASE-1 DOMAIN-CONTAINING PROTEIN-RELATED"/>
    <property type="match status" value="1"/>
</dbReference>
<evidence type="ECO:0000259" key="1">
    <source>
        <dbReference type="Pfam" id="PF12697"/>
    </source>
</evidence>
<protein>
    <submittedName>
        <fullName evidence="2">Pimeloyl-ACP methyl ester carboxylesterase</fullName>
    </submittedName>
</protein>
<dbReference type="Gene3D" id="3.40.50.1820">
    <property type="entry name" value="alpha/beta hydrolase"/>
    <property type="match status" value="1"/>
</dbReference>
<name>A0A840EUE8_9ACTN</name>
<dbReference type="AlphaFoldDB" id="A0A840EUE8"/>
<comment type="caution">
    <text evidence="2">The sequence shown here is derived from an EMBL/GenBank/DDBJ whole genome shotgun (WGS) entry which is preliminary data.</text>
</comment>
<dbReference type="PANTHER" id="PTHR37017:SF11">
    <property type="entry name" value="ESTERASE_LIPASE_THIOESTERASE DOMAIN-CONTAINING PROTEIN"/>
    <property type="match status" value="1"/>
</dbReference>
<reference evidence="2 3" key="1">
    <citation type="submission" date="2020-08" db="EMBL/GenBank/DDBJ databases">
        <title>Sequencing the genomes of 1000 actinobacteria strains.</title>
        <authorList>
            <person name="Klenk H.-P."/>
        </authorList>
    </citation>
    <scope>NUCLEOTIDE SEQUENCE [LARGE SCALE GENOMIC DNA]</scope>
    <source>
        <strain evidence="2 3">DSM 45298</strain>
    </source>
</reference>
<dbReference type="InterPro" id="IPR052897">
    <property type="entry name" value="Sec-Metab_Biosynth_Hydrolase"/>
</dbReference>
<organism evidence="2 3">
    <name type="scientific">Gordonia humi</name>
    <dbReference type="NCBI Taxonomy" id="686429"/>
    <lineage>
        <taxon>Bacteria</taxon>
        <taxon>Bacillati</taxon>
        <taxon>Actinomycetota</taxon>
        <taxon>Actinomycetes</taxon>
        <taxon>Mycobacteriales</taxon>
        <taxon>Gordoniaceae</taxon>
        <taxon>Gordonia</taxon>
    </lineage>
</organism>
<gene>
    <name evidence="2" type="ORF">BKA16_001753</name>
</gene>
<dbReference type="EMBL" id="JACIFP010000001">
    <property type="protein sequence ID" value="MBB4135201.1"/>
    <property type="molecule type" value="Genomic_DNA"/>
</dbReference>
<evidence type="ECO:0000313" key="3">
    <source>
        <dbReference type="Proteomes" id="UP000551501"/>
    </source>
</evidence>
<dbReference type="InterPro" id="IPR000073">
    <property type="entry name" value="AB_hydrolase_1"/>
</dbReference>
<feature type="domain" description="AB hydrolase-1" evidence="1">
    <location>
        <begin position="4"/>
        <end position="237"/>
    </location>
</feature>
<accession>A0A840EUE8</accession>
<dbReference type="Proteomes" id="UP000551501">
    <property type="component" value="Unassembled WGS sequence"/>
</dbReference>
<keyword evidence="3" id="KW-1185">Reference proteome</keyword>
<sequence length="243" mass="26539">MTDLILLHGGEHGSWCWDRALDRLTAQPGGFARILTLDMPGCGRKRGRDTSGLSIAEVARELNEDVRAAGFEGGVLVGHSVAGIVMPLLPIQEPELYSQLVYLAASLPEEGQTIVEMMGTALHDEDPETVGWPVDPATSTPQELNRAMFCQDLDEATAAWLLGEVALDSTPASVMTGPATRRGYDGLVPATYILTQRDRILPPTWQRRFAERAGCDRVLEIDTPHEPFVSRPDLLAEVLRQLA</sequence>
<dbReference type="GO" id="GO:0003824">
    <property type="term" value="F:catalytic activity"/>
    <property type="evidence" value="ECO:0007669"/>
    <property type="project" value="UniProtKB-ARBA"/>
</dbReference>
<dbReference type="Pfam" id="PF12697">
    <property type="entry name" value="Abhydrolase_6"/>
    <property type="match status" value="1"/>
</dbReference>
<evidence type="ECO:0000313" key="2">
    <source>
        <dbReference type="EMBL" id="MBB4135201.1"/>
    </source>
</evidence>
<proteinExistence type="predicted"/>
<dbReference type="InterPro" id="IPR029058">
    <property type="entry name" value="AB_hydrolase_fold"/>
</dbReference>